<proteinExistence type="predicted"/>
<dbReference type="EMBL" id="NRGX01000001">
    <property type="protein sequence ID" value="PCC19698.1"/>
    <property type="molecule type" value="Genomic_DNA"/>
</dbReference>
<dbReference type="InterPro" id="IPR038670">
    <property type="entry name" value="HslJ-like_sf"/>
</dbReference>
<accession>A0A2A3X7N0</accession>
<gene>
    <name evidence="5" type="ORF">BAUR9175_01835</name>
    <name evidence="4" type="ORF">CIK64_16140</name>
    <name evidence="3" type="ORF">CIK79_16190</name>
</gene>
<dbReference type="AlphaFoldDB" id="A0A2A3X7N0"/>
<dbReference type="InterPro" id="IPR005184">
    <property type="entry name" value="DUF306_Meta_HslJ"/>
</dbReference>
<dbReference type="Proteomes" id="UP000217564">
    <property type="component" value="Unassembled WGS sequence"/>
</dbReference>
<evidence type="ECO:0000313" key="6">
    <source>
        <dbReference type="Proteomes" id="UP000217564"/>
    </source>
</evidence>
<reference evidence="6 7" key="1">
    <citation type="journal article" date="2017" name="Elife">
        <title>Extensive horizontal gene transfer in cheese-associated bacteria.</title>
        <authorList>
            <person name="Bonham K.S."/>
            <person name="Wolfe B.E."/>
            <person name="Dutton R.J."/>
        </authorList>
    </citation>
    <scope>NUCLEOTIDE SEQUENCE [LARGE SCALE GENOMIC DNA]</scope>
    <source>
        <strain evidence="4 6">947_7</strain>
        <strain evidence="3 7">JB5</strain>
    </source>
</reference>
<evidence type="ECO:0000313" key="3">
    <source>
        <dbReference type="EMBL" id="PCC19698.1"/>
    </source>
</evidence>
<evidence type="ECO:0000313" key="7">
    <source>
        <dbReference type="Proteomes" id="UP000218377"/>
    </source>
</evidence>
<name>A0A2A3X7N0_BREAU</name>
<reference evidence="8" key="2">
    <citation type="submission" date="2017-03" db="EMBL/GenBank/DDBJ databases">
        <authorList>
            <person name="Monnet C."/>
        </authorList>
    </citation>
    <scope>NUCLEOTIDE SEQUENCE [LARGE SCALE GENOMIC DNA]</scope>
    <source>
        <strain evidence="8">ATCC 9175</strain>
    </source>
</reference>
<feature type="domain" description="DUF306" evidence="2">
    <location>
        <begin position="4"/>
        <end position="84"/>
    </location>
</feature>
<dbReference type="Gene3D" id="2.40.128.270">
    <property type="match status" value="1"/>
</dbReference>
<dbReference type="EMBL" id="NRGP01000027">
    <property type="protein sequence ID" value="PCC45373.1"/>
    <property type="molecule type" value="Genomic_DNA"/>
</dbReference>
<evidence type="ECO:0000313" key="8">
    <source>
        <dbReference type="Proteomes" id="UP000234525"/>
    </source>
</evidence>
<keyword evidence="8" id="KW-1185">Reference proteome</keyword>
<accession>A0A2H1IYY5</accession>
<dbReference type="RefSeq" id="WP_096158631.1">
    <property type="nucleotide sequence ID" value="NZ_BJME01000024.1"/>
</dbReference>
<dbReference type="Proteomes" id="UP000234525">
    <property type="component" value="Unassembled WGS sequence"/>
</dbReference>
<sequence length="106" mass="11127">MSNSVNGKWVSSKDGSSAFLKFDEDGTLTGSDGGNRIATTWGSEGSGAVIKPFATTQRAVMGMEAWVGRVHRVEADGDVLTVFDHGGNHLGELAKDTGSNEPDEGR</sequence>
<organism evidence="3 7">
    <name type="scientific">Brevibacterium aurantiacum</name>
    <dbReference type="NCBI Taxonomy" id="273384"/>
    <lineage>
        <taxon>Bacteria</taxon>
        <taxon>Bacillati</taxon>
        <taxon>Actinomycetota</taxon>
        <taxon>Actinomycetes</taxon>
        <taxon>Micrococcales</taxon>
        <taxon>Brevibacteriaceae</taxon>
        <taxon>Brevibacterium</taxon>
    </lineage>
</organism>
<evidence type="ECO:0000256" key="1">
    <source>
        <dbReference type="SAM" id="MobiDB-lite"/>
    </source>
</evidence>
<protein>
    <submittedName>
        <fullName evidence="5">META domain-containing protein</fullName>
    </submittedName>
</protein>
<dbReference type="Proteomes" id="UP000218377">
    <property type="component" value="Unassembled WGS sequence"/>
</dbReference>
<evidence type="ECO:0000259" key="2">
    <source>
        <dbReference type="Pfam" id="PF03724"/>
    </source>
</evidence>
<evidence type="ECO:0000313" key="4">
    <source>
        <dbReference type="EMBL" id="PCC45373.1"/>
    </source>
</evidence>
<reference evidence="5" key="3">
    <citation type="submission" date="2017-03" db="EMBL/GenBank/DDBJ databases">
        <authorList>
            <person name="Afonso C.L."/>
            <person name="Miller P.J."/>
            <person name="Scott M.A."/>
            <person name="Spackman E."/>
            <person name="Goraichik I."/>
            <person name="Dimitrov K.M."/>
            <person name="Suarez D.L."/>
            <person name="Swayne D.E."/>
        </authorList>
    </citation>
    <scope>NUCLEOTIDE SEQUENCE [LARGE SCALE GENOMIC DNA]</scope>
    <source>
        <strain evidence="5">ATCC 9175</strain>
    </source>
</reference>
<feature type="region of interest" description="Disordered" evidence="1">
    <location>
        <begin position="21"/>
        <end position="40"/>
    </location>
</feature>
<dbReference type="EMBL" id="FXZB01000011">
    <property type="protein sequence ID" value="SMX80360.1"/>
    <property type="molecule type" value="Genomic_DNA"/>
</dbReference>
<dbReference type="Pfam" id="PF03724">
    <property type="entry name" value="META"/>
    <property type="match status" value="1"/>
</dbReference>
<evidence type="ECO:0000313" key="5">
    <source>
        <dbReference type="EMBL" id="SMX80360.1"/>
    </source>
</evidence>
<feature type="region of interest" description="Disordered" evidence="1">
    <location>
        <begin position="87"/>
        <end position="106"/>
    </location>
</feature>
<dbReference type="GeneID" id="60905987"/>